<name>A0ABX5IK52_9STAP</name>
<dbReference type="Gene3D" id="3.40.930.10">
    <property type="entry name" value="Mannitol-specific EII, Chain A"/>
    <property type="match status" value="1"/>
</dbReference>
<evidence type="ECO:0000256" key="9">
    <source>
        <dbReference type="ARBA" id="ARBA00037387"/>
    </source>
</evidence>
<evidence type="ECO:0000256" key="3">
    <source>
        <dbReference type="ARBA" id="ARBA00022448"/>
    </source>
</evidence>
<feature type="non-terminal residue" evidence="13">
    <location>
        <position position="1"/>
    </location>
</feature>
<keyword evidence="6" id="KW-0808">Transferase</keyword>
<evidence type="ECO:0000259" key="12">
    <source>
        <dbReference type="PROSITE" id="PS51094"/>
    </source>
</evidence>
<keyword evidence="13" id="KW-0762">Sugar transport</keyword>
<comment type="subunit">
    <text evidence="2">Homodimer or homotrimer. Seems to be a monomer when not phosphorylated.</text>
</comment>
<gene>
    <name evidence="13" type="ORF">BU057_14530</name>
</gene>
<comment type="subcellular location">
    <subcellularLocation>
        <location evidence="1">Cytoplasm</location>
    </subcellularLocation>
</comment>
<protein>
    <recommendedName>
        <fullName evidence="10">Ascorbate-specific PTS system EIIA component</fullName>
    </recommendedName>
    <alternativeName>
        <fullName evidence="11">Ascorbate-specific phosphotransferase enzyme IIA component</fullName>
    </alternativeName>
</protein>
<keyword evidence="4" id="KW-0963">Cytoplasm</keyword>
<dbReference type="PROSITE" id="PS51094">
    <property type="entry name" value="PTS_EIIA_TYPE_2"/>
    <property type="match status" value="1"/>
</dbReference>
<reference evidence="13 14" key="1">
    <citation type="journal article" date="2016" name="Front. Microbiol.">
        <title>Comprehensive Phylogenetic Analysis of Bovine Non-aureus Staphylococci Species Based on Whole-Genome Sequencing.</title>
        <authorList>
            <person name="Naushad S."/>
            <person name="Barkema H.W."/>
            <person name="Luby C."/>
            <person name="Condas L.A."/>
            <person name="Nobrega D.B."/>
            <person name="Carson D.A."/>
            <person name="De Buck J."/>
        </authorList>
    </citation>
    <scope>NUCLEOTIDE SEQUENCE [LARGE SCALE GENOMIC DNA]</scope>
    <source>
        <strain evidence="13 14">SNUC 1084</strain>
    </source>
</reference>
<accession>A0ABX5IK52</accession>
<evidence type="ECO:0000256" key="11">
    <source>
        <dbReference type="ARBA" id="ARBA00042072"/>
    </source>
</evidence>
<evidence type="ECO:0000256" key="8">
    <source>
        <dbReference type="ARBA" id="ARBA00022777"/>
    </source>
</evidence>
<organism evidence="13 14">
    <name type="scientific">Staphylococcus succinus</name>
    <dbReference type="NCBI Taxonomy" id="61015"/>
    <lineage>
        <taxon>Bacteria</taxon>
        <taxon>Bacillati</taxon>
        <taxon>Bacillota</taxon>
        <taxon>Bacilli</taxon>
        <taxon>Bacillales</taxon>
        <taxon>Staphylococcaceae</taxon>
        <taxon>Staphylococcus</taxon>
    </lineage>
</organism>
<comment type="caution">
    <text evidence="13">The sequence shown here is derived from an EMBL/GenBank/DDBJ whole genome shotgun (WGS) entry which is preliminary data.</text>
</comment>
<dbReference type="InterPro" id="IPR051351">
    <property type="entry name" value="Ascorbate-PTS_EIIA_comp"/>
</dbReference>
<dbReference type="SUPFAM" id="SSF55804">
    <property type="entry name" value="Phoshotransferase/anion transport protein"/>
    <property type="match status" value="1"/>
</dbReference>
<evidence type="ECO:0000256" key="10">
    <source>
        <dbReference type="ARBA" id="ARBA00041175"/>
    </source>
</evidence>
<keyword evidence="8" id="KW-0418">Kinase</keyword>
<dbReference type="InterPro" id="IPR016152">
    <property type="entry name" value="PTrfase/Anion_transptr"/>
</dbReference>
<evidence type="ECO:0000256" key="6">
    <source>
        <dbReference type="ARBA" id="ARBA00022679"/>
    </source>
</evidence>
<evidence type="ECO:0000256" key="7">
    <source>
        <dbReference type="ARBA" id="ARBA00022683"/>
    </source>
</evidence>
<evidence type="ECO:0000313" key="14">
    <source>
        <dbReference type="Proteomes" id="UP000240859"/>
    </source>
</evidence>
<sequence length="95" mass="10970">YMVISKHIALIHAKHNHVNKSVGFSLIHFEKGVNFNHQQYDPVHIIITLATEQPQIHLNALRQFSELVMDDKARQTLFSGHLPDIMSCIYKVSQH</sequence>
<keyword evidence="5" id="KW-0597">Phosphoprotein</keyword>
<dbReference type="Proteomes" id="UP000240859">
    <property type="component" value="Unassembled WGS sequence"/>
</dbReference>
<evidence type="ECO:0000256" key="2">
    <source>
        <dbReference type="ARBA" id="ARBA00011798"/>
    </source>
</evidence>
<evidence type="ECO:0000256" key="1">
    <source>
        <dbReference type="ARBA" id="ARBA00004496"/>
    </source>
</evidence>
<dbReference type="PANTHER" id="PTHR36203">
    <property type="entry name" value="ASCORBATE-SPECIFIC PTS SYSTEM EIIA COMPONENT"/>
    <property type="match status" value="1"/>
</dbReference>
<keyword evidence="7" id="KW-0598">Phosphotransferase system</keyword>
<evidence type="ECO:0000313" key="13">
    <source>
        <dbReference type="EMBL" id="PTI61891.1"/>
    </source>
</evidence>
<dbReference type="EMBL" id="PZFR01000322">
    <property type="protein sequence ID" value="PTI61891.1"/>
    <property type="molecule type" value="Genomic_DNA"/>
</dbReference>
<dbReference type="RefSeq" id="WP_158261528.1">
    <property type="nucleotide sequence ID" value="NZ_PZFR01000322.1"/>
</dbReference>
<dbReference type="InterPro" id="IPR002178">
    <property type="entry name" value="PTS_EIIA_type-2_dom"/>
</dbReference>
<evidence type="ECO:0000256" key="4">
    <source>
        <dbReference type="ARBA" id="ARBA00022490"/>
    </source>
</evidence>
<proteinExistence type="predicted"/>
<keyword evidence="14" id="KW-1185">Reference proteome</keyword>
<keyword evidence="3" id="KW-0813">Transport</keyword>
<dbReference type="Pfam" id="PF00359">
    <property type="entry name" value="PTS_EIIA_2"/>
    <property type="match status" value="1"/>
</dbReference>
<dbReference type="PANTHER" id="PTHR36203:SF1">
    <property type="entry name" value="ASCORBATE-SPECIFIC PTS SYSTEM EIIA COMPONENT"/>
    <property type="match status" value="1"/>
</dbReference>
<feature type="domain" description="PTS EIIA type-2" evidence="12">
    <location>
        <begin position="1"/>
        <end position="95"/>
    </location>
</feature>
<evidence type="ECO:0000256" key="5">
    <source>
        <dbReference type="ARBA" id="ARBA00022553"/>
    </source>
</evidence>
<comment type="function">
    <text evidence="9">The phosphoenolpyruvate-dependent sugar phosphotransferase system (sugar PTS), a major carbohydrate active transport system, catalyzes the phosphorylation of incoming sugar substrates concomitantly with their translocation across the cell membrane. The enzyme II UlaABC PTS system is involved in ascorbate transport.</text>
</comment>